<sequence>MKTLGMIGGMSWESTLPYYRYLNEGVRDRLGGLHSAKLILHSVDFAEVASLQQSEDWQGAGQLLANAAAGLANAGADGIILCTNTMHLVAEQIIAATPLPFLHIVDPTAKALQTAGIQKVGLLGTRFTMEKPFYVEHLAQHYQIECLVPDTAAREDLHRIIFQELCQGMISDTSRQRCKRIVQQLAAMGVEGIILGCTELGLLLENEDSILPLFDTTKLHATAALSWMLSEEKPHLIR</sequence>
<organism evidence="3 4">
    <name type="scientific">Leeia speluncae</name>
    <dbReference type="NCBI Taxonomy" id="2884804"/>
    <lineage>
        <taxon>Bacteria</taxon>
        <taxon>Pseudomonadati</taxon>
        <taxon>Pseudomonadota</taxon>
        <taxon>Betaproteobacteria</taxon>
        <taxon>Neisseriales</taxon>
        <taxon>Leeiaceae</taxon>
        <taxon>Leeia</taxon>
    </lineage>
</organism>
<dbReference type="SUPFAM" id="SSF53681">
    <property type="entry name" value="Aspartate/glutamate racemase"/>
    <property type="match status" value="2"/>
</dbReference>
<name>A0ABS8D589_9NEIS</name>
<dbReference type="PANTHER" id="PTHR21198:SF7">
    <property type="entry name" value="ASPARTATE-GLUTAMATE RACEMASE FAMILY"/>
    <property type="match status" value="1"/>
</dbReference>
<evidence type="ECO:0000313" key="4">
    <source>
        <dbReference type="Proteomes" id="UP001165395"/>
    </source>
</evidence>
<dbReference type="InterPro" id="IPR015942">
    <property type="entry name" value="Asp/Glu/hydantoin_racemase"/>
</dbReference>
<dbReference type="Proteomes" id="UP001165395">
    <property type="component" value="Unassembled WGS sequence"/>
</dbReference>
<keyword evidence="4" id="KW-1185">Reference proteome</keyword>
<dbReference type="NCBIfam" id="TIGR00035">
    <property type="entry name" value="asp_race"/>
    <property type="match status" value="1"/>
</dbReference>
<dbReference type="InterPro" id="IPR033134">
    <property type="entry name" value="Asp/Glu_racemase_AS_2"/>
</dbReference>
<protein>
    <submittedName>
        <fullName evidence="3">Aspartate/glutamate racemase family protein</fullName>
    </submittedName>
</protein>
<gene>
    <name evidence="3" type="ORF">LIN78_06195</name>
</gene>
<dbReference type="InterPro" id="IPR004380">
    <property type="entry name" value="Asp_race"/>
</dbReference>
<dbReference type="PANTHER" id="PTHR21198">
    <property type="entry name" value="GLUTAMATE RACEMASE"/>
    <property type="match status" value="1"/>
</dbReference>
<evidence type="ECO:0000256" key="1">
    <source>
        <dbReference type="ARBA" id="ARBA00007847"/>
    </source>
</evidence>
<dbReference type="PROSITE" id="PS00924">
    <property type="entry name" value="ASP_GLU_RACEMASE_2"/>
    <property type="match status" value="1"/>
</dbReference>
<comment type="similarity">
    <text evidence="1">Belongs to the aspartate/glutamate racemases family.</text>
</comment>
<reference evidence="3" key="1">
    <citation type="submission" date="2021-10" db="EMBL/GenBank/DDBJ databases">
        <title>The complete genome sequence of Leeia sp. TBRC 13508.</title>
        <authorList>
            <person name="Charoenyingcharoen P."/>
            <person name="Yukphan P."/>
        </authorList>
    </citation>
    <scope>NUCLEOTIDE SEQUENCE</scope>
    <source>
        <strain evidence="3">TBRC 13508</strain>
    </source>
</reference>
<accession>A0ABS8D589</accession>
<dbReference type="Pfam" id="PF01177">
    <property type="entry name" value="Asp_Glu_race"/>
    <property type="match status" value="1"/>
</dbReference>
<evidence type="ECO:0000256" key="2">
    <source>
        <dbReference type="ARBA" id="ARBA00023235"/>
    </source>
</evidence>
<evidence type="ECO:0000313" key="3">
    <source>
        <dbReference type="EMBL" id="MCB6183131.1"/>
    </source>
</evidence>
<dbReference type="Gene3D" id="3.40.50.1860">
    <property type="match status" value="2"/>
</dbReference>
<keyword evidence="2" id="KW-0413">Isomerase</keyword>
<dbReference type="InterPro" id="IPR001920">
    <property type="entry name" value="Asp/Glu_race"/>
</dbReference>
<proteinExistence type="inferred from homology"/>
<comment type="caution">
    <text evidence="3">The sequence shown here is derived from an EMBL/GenBank/DDBJ whole genome shotgun (WGS) entry which is preliminary data.</text>
</comment>
<dbReference type="EMBL" id="JAJBZT010000003">
    <property type="protein sequence ID" value="MCB6183131.1"/>
    <property type="molecule type" value="Genomic_DNA"/>
</dbReference>
<dbReference type="RefSeq" id="WP_227179605.1">
    <property type="nucleotide sequence ID" value="NZ_JAJBZT010000003.1"/>
</dbReference>